<keyword evidence="12" id="KW-1185">Reference proteome</keyword>
<keyword evidence="6" id="KW-0862">Zinc</keyword>
<dbReference type="PANTHER" id="PTHR36447">
    <property type="entry name" value="BETA-GALACTOSIDASE GANA"/>
    <property type="match status" value="1"/>
</dbReference>
<dbReference type="SUPFAM" id="SSF52317">
    <property type="entry name" value="Class I glutamine amidotransferase-like"/>
    <property type="match status" value="1"/>
</dbReference>
<dbReference type="InterPro" id="IPR017853">
    <property type="entry name" value="GH"/>
</dbReference>
<evidence type="ECO:0000256" key="1">
    <source>
        <dbReference type="ARBA" id="ARBA00001412"/>
    </source>
</evidence>
<dbReference type="GeneID" id="78364360"/>
<keyword evidence="5" id="KW-0378">Hydrolase</keyword>
<dbReference type="GO" id="GO:0005975">
    <property type="term" value="P:carbohydrate metabolic process"/>
    <property type="evidence" value="ECO:0007669"/>
    <property type="project" value="InterPro"/>
</dbReference>
<dbReference type="InterPro" id="IPR013529">
    <property type="entry name" value="Glyco_hydro_42_N"/>
</dbReference>
<name>R2RLF0_9ENTE</name>
<dbReference type="Proteomes" id="UP000013777">
    <property type="component" value="Unassembled WGS sequence"/>
</dbReference>
<comment type="caution">
    <text evidence="11">The sequence shown here is derived from an EMBL/GenBank/DDBJ whole genome shotgun (WGS) entry which is preliminary data.</text>
</comment>
<dbReference type="RefSeq" id="WP_010754926.1">
    <property type="nucleotide sequence ID" value="NZ_ASVU01000001.1"/>
</dbReference>
<dbReference type="CDD" id="cd03143">
    <property type="entry name" value="A4_beta-galactosidase_middle_domain"/>
    <property type="match status" value="1"/>
</dbReference>
<dbReference type="CDD" id="cd01821">
    <property type="entry name" value="Rhamnogalacturan_acetylesterase_like"/>
    <property type="match status" value="1"/>
</dbReference>
<dbReference type="STRING" id="57732.RU94_GL000396"/>
<feature type="domain" description="Glycoside hydrolase family 42 N-terminal" evidence="8">
    <location>
        <begin position="221"/>
        <end position="583"/>
    </location>
</feature>
<evidence type="ECO:0000256" key="4">
    <source>
        <dbReference type="ARBA" id="ARBA00022723"/>
    </source>
</evidence>
<dbReference type="Gene3D" id="3.40.50.880">
    <property type="match status" value="1"/>
</dbReference>
<dbReference type="EC" id="3.2.1.23" evidence="3"/>
<evidence type="ECO:0000256" key="7">
    <source>
        <dbReference type="ARBA" id="ARBA00023295"/>
    </source>
</evidence>
<dbReference type="eggNOG" id="COG2755">
    <property type="taxonomic scope" value="Bacteria"/>
</dbReference>
<dbReference type="InterPro" id="IPR036514">
    <property type="entry name" value="SGNH_hydro_sf"/>
</dbReference>
<feature type="domain" description="SGNH hydrolase-type esterase" evidence="10">
    <location>
        <begin position="6"/>
        <end position="194"/>
    </location>
</feature>
<protein>
    <recommendedName>
        <fullName evidence="3">beta-galactosidase</fullName>
        <ecNumber evidence="3">3.2.1.23</ecNumber>
    </recommendedName>
</protein>
<keyword evidence="4" id="KW-0479">Metal-binding</keyword>
<accession>R2RLF0</accession>
<dbReference type="InterPro" id="IPR003476">
    <property type="entry name" value="Glyco_hydro_42"/>
</dbReference>
<sequence length="879" mass="100168">MKILLAGDSTMASYGEEFAPLSGWGQALAQLLPVEVQNFAKAGSSTRSFMEEGRFTRLLEVAEAGDVALIQFGHNDQNPKNGVSLNEYTMRLQEMVTLLKEKSVIPILCTPVEHRVDGTGQVAETFAPYKAVLRRLQKEHDLALFDLNRYTYFYYQSLGAEKAKELFLWLGVGEHPNYPAGSMDDTHFSAKGAQVVAEYVKKRLRPYLTEELFTKTYYGACMYPEVWPEEVFASDVETMAKLGMNFARIGEFAWKDFEPQEGVYDFSLLERSLDLYQAQGIDVCMCIPTPTPPRWFTKKYPESLVKNQDGTVMVHGSRQHVCTNNPDFRRHAYRLTQKLAAFLNRYDNVVLLQLDNEFKCHVDLCYCDTCQKRWPQYLATQYQTVEWLNQSWGTSVWSEAYDSFEDVVLPWRTPFLHNSSLMNAFRRFTADTLNEFAHDLCHFIRMETAIPVTHNSAFGFNLQNDDLFGDLDVAGFDTYAPPTDFPAYTLNLDRWRNVKDTSQEVFLLETCTANAGHLENYATPRPKGFVTSELFIGLAGNLKSFNFWLFRGHRYGVEQPHSAVLTAWGEPDRGYEDVVKAGELHQRMAPLLAASKYVKAKVAVLYSDYAKRFYTIDNGGYYDYRGLFTDLYGSLIRKGVSVEVIQESSSLAEYQVLFVPFLRWVSPQVLRKLQAFVQKGGKLILGPMTGDRTEELTWPEHNGLDNLGEWLGLSQIQQFSVKGIEFLGAYATHQEQLDRLVTTFVGDDSWETLGQTSDSKATFIGKTQRGKGSILYIGALPENLQTSPMWDAFCCQEVLPFESDREFLQIGKGLMKYRRKTKDGVQIYITNFAMEEASYQLHIPAKELLTDRDLVCGTQLLAPYECQILEWTSLGETNS</sequence>
<evidence type="ECO:0000256" key="6">
    <source>
        <dbReference type="ARBA" id="ARBA00022833"/>
    </source>
</evidence>
<organism evidence="11 12">
    <name type="scientific">Enterococcus asini ATCC 700915</name>
    <dbReference type="NCBI Taxonomy" id="1158606"/>
    <lineage>
        <taxon>Bacteria</taxon>
        <taxon>Bacillati</taxon>
        <taxon>Bacillota</taxon>
        <taxon>Bacilli</taxon>
        <taxon>Lactobacillales</taxon>
        <taxon>Enterococcaceae</taxon>
        <taxon>Enterococcus</taxon>
    </lineage>
</organism>
<keyword evidence="7" id="KW-0326">Glycosidase</keyword>
<dbReference type="Pfam" id="PF02449">
    <property type="entry name" value="Glyco_hydro_42"/>
    <property type="match status" value="1"/>
</dbReference>
<dbReference type="GO" id="GO:0046872">
    <property type="term" value="F:metal ion binding"/>
    <property type="evidence" value="ECO:0007669"/>
    <property type="project" value="UniProtKB-KW"/>
</dbReference>
<evidence type="ECO:0000259" key="9">
    <source>
        <dbReference type="Pfam" id="PF08532"/>
    </source>
</evidence>
<dbReference type="InterPro" id="IPR029062">
    <property type="entry name" value="Class_I_gatase-like"/>
</dbReference>
<dbReference type="SUPFAM" id="SSF52266">
    <property type="entry name" value="SGNH hydrolase"/>
    <property type="match status" value="1"/>
</dbReference>
<dbReference type="SUPFAM" id="SSF51445">
    <property type="entry name" value="(Trans)glycosidases"/>
    <property type="match status" value="1"/>
</dbReference>
<reference evidence="11 12" key="1">
    <citation type="submission" date="2013-02" db="EMBL/GenBank/DDBJ databases">
        <title>The Genome Sequence of Enterococcus asini ATCC_700915.</title>
        <authorList>
            <consortium name="The Broad Institute Genome Sequencing Platform"/>
            <consortium name="The Broad Institute Genome Sequencing Center for Infectious Disease"/>
            <person name="Earl A.M."/>
            <person name="Gilmore M.S."/>
            <person name="Lebreton F."/>
            <person name="Walker B."/>
            <person name="Young S.K."/>
            <person name="Zeng Q."/>
            <person name="Gargeya S."/>
            <person name="Fitzgerald M."/>
            <person name="Haas B."/>
            <person name="Abouelleil A."/>
            <person name="Alvarado L."/>
            <person name="Arachchi H.M."/>
            <person name="Berlin A.M."/>
            <person name="Chapman S.B."/>
            <person name="Dewar J."/>
            <person name="Goldberg J."/>
            <person name="Griggs A."/>
            <person name="Gujja S."/>
            <person name="Hansen M."/>
            <person name="Howarth C."/>
            <person name="Imamovic A."/>
            <person name="Larimer J."/>
            <person name="McCowan C."/>
            <person name="Murphy C."/>
            <person name="Neiman D."/>
            <person name="Pearson M."/>
            <person name="Priest M."/>
            <person name="Roberts A."/>
            <person name="Saif S."/>
            <person name="Shea T."/>
            <person name="Sisk P."/>
            <person name="Sykes S."/>
            <person name="Wortman J."/>
            <person name="Nusbaum C."/>
            <person name="Birren B."/>
        </authorList>
    </citation>
    <scope>NUCLEOTIDE SEQUENCE [LARGE SCALE GENOMIC DNA]</scope>
    <source>
        <strain evidence="11 12">ATCC 700915</strain>
    </source>
</reference>
<dbReference type="HOGENOM" id="CLU_012430_1_0_9"/>
<dbReference type="InterPro" id="IPR037459">
    <property type="entry name" value="RhgT-like"/>
</dbReference>
<dbReference type="EMBL" id="AJAP01000025">
    <property type="protein sequence ID" value="EOH84385.1"/>
    <property type="molecule type" value="Genomic_DNA"/>
</dbReference>
<evidence type="ECO:0000256" key="2">
    <source>
        <dbReference type="ARBA" id="ARBA00005940"/>
    </source>
</evidence>
<comment type="catalytic activity">
    <reaction evidence="1">
        <text>Hydrolysis of terminal non-reducing beta-D-galactose residues in beta-D-galactosides.</text>
        <dbReference type="EC" id="3.2.1.23"/>
    </reaction>
</comment>
<dbReference type="Gene3D" id="3.40.50.1110">
    <property type="entry name" value="SGNH hydrolase"/>
    <property type="match status" value="1"/>
</dbReference>
<dbReference type="InterPro" id="IPR013830">
    <property type="entry name" value="SGNH_hydro"/>
</dbReference>
<evidence type="ECO:0000256" key="5">
    <source>
        <dbReference type="ARBA" id="ARBA00022801"/>
    </source>
</evidence>
<dbReference type="Gene3D" id="3.20.20.80">
    <property type="entry name" value="Glycosidases"/>
    <property type="match status" value="1"/>
</dbReference>
<dbReference type="eggNOG" id="COG1874">
    <property type="taxonomic scope" value="Bacteria"/>
</dbReference>
<proteinExistence type="inferred from homology"/>
<dbReference type="Pfam" id="PF13472">
    <property type="entry name" value="Lipase_GDSL_2"/>
    <property type="match status" value="1"/>
</dbReference>
<evidence type="ECO:0000259" key="8">
    <source>
        <dbReference type="Pfam" id="PF02449"/>
    </source>
</evidence>
<dbReference type="AlphaFoldDB" id="R2RLF0"/>
<evidence type="ECO:0000259" key="10">
    <source>
        <dbReference type="Pfam" id="PF13472"/>
    </source>
</evidence>
<feature type="domain" description="Beta-galactosidase trimerisation" evidence="9">
    <location>
        <begin position="600"/>
        <end position="783"/>
    </location>
</feature>
<evidence type="ECO:0000313" key="12">
    <source>
        <dbReference type="Proteomes" id="UP000013777"/>
    </source>
</evidence>
<comment type="similarity">
    <text evidence="2">Belongs to the glycosyl hydrolase 42 family.</text>
</comment>
<dbReference type="PATRIC" id="fig|1158606.3.peg.2262"/>
<dbReference type="OrthoDB" id="9800974at2"/>
<dbReference type="InterPro" id="IPR013738">
    <property type="entry name" value="Beta_galactosidase_Trimer"/>
</dbReference>
<evidence type="ECO:0000256" key="3">
    <source>
        <dbReference type="ARBA" id="ARBA00012756"/>
    </source>
</evidence>
<dbReference type="GO" id="GO:0009341">
    <property type="term" value="C:beta-galactosidase complex"/>
    <property type="evidence" value="ECO:0007669"/>
    <property type="project" value="InterPro"/>
</dbReference>
<evidence type="ECO:0000313" key="11">
    <source>
        <dbReference type="EMBL" id="EOH84385.1"/>
    </source>
</evidence>
<dbReference type="PANTHER" id="PTHR36447:SF2">
    <property type="entry name" value="BETA-GALACTOSIDASE YESZ"/>
    <property type="match status" value="1"/>
</dbReference>
<gene>
    <name evidence="11" type="ORF">UAS_02317</name>
</gene>
<dbReference type="GO" id="GO:0004565">
    <property type="term" value="F:beta-galactosidase activity"/>
    <property type="evidence" value="ECO:0007669"/>
    <property type="project" value="UniProtKB-EC"/>
</dbReference>
<dbReference type="Pfam" id="PF08532">
    <property type="entry name" value="Glyco_hydro_42M"/>
    <property type="match status" value="1"/>
</dbReference>